<sequence>MPAKVRSHATGAAFGDFIEVNRPSGVAAGDILIAVHFNTYGLSGTRGPSGWSGLASQNYPNILAVRIYRKTATASEPTSYEFEQDIEASGTVHILCITGADTSTSPQVAIEDIVAETAPTPEVPPAAASSIELRLASVYPYAGQTLTWTPPSGYSLRGVVQESDTLSSVAASRQINSSAPTGQKDFVFSPPDIRFGIGVSISIASVVTEPDTGPPPPAFTPGRGSALYRWVFTRWDGTYLDDLELSGVTFDKRIGQAGSFSATIPITSTKIRDRVKRVISPNPADLGVGPGVVTCVVLRDGVPWGEYWITSATVSRSGREAPSISLTGSTMDAYMTQVMIPEPLDFIGEDQIDIARSLIESMQGLDHANLRLLPAAGSSGVTRDITYAAHEGSYGQRLQELGQADNGFEWMVNIAAGVSGIERHWVWGSPTLGSSDVEHVFSDAPHGGDILSWSEEMDALRGGTYWRARGDSVSEDASTSGMPLVSEPVLAEAHLEAGWPRLDRTVTFPRESVEGTLDDYAAYWAANAPGALRVDSVTVALGQQPTFTPNSLGDKARIYLHNEWHPAQSRVRRIIGIGITPPSADNGKETAQLIFEGIEVPSGG</sequence>
<keyword evidence="2" id="KW-1185">Reference proteome</keyword>
<dbReference type="Proteomes" id="UP000199361">
    <property type="component" value="Unassembled WGS sequence"/>
</dbReference>
<protein>
    <recommendedName>
        <fullName evidence="3">Minor tail protein</fullName>
    </recommendedName>
</protein>
<evidence type="ECO:0000313" key="2">
    <source>
        <dbReference type="Proteomes" id="UP000199361"/>
    </source>
</evidence>
<gene>
    <name evidence="1" type="ORF">SAMN05421811_103169</name>
</gene>
<proteinExistence type="predicted"/>
<dbReference type="EMBL" id="FOHX01000003">
    <property type="protein sequence ID" value="SET47931.1"/>
    <property type="molecule type" value="Genomic_DNA"/>
</dbReference>
<name>A0A1I0ESW5_9ACTN</name>
<reference evidence="1 2" key="1">
    <citation type="submission" date="2016-10" db="EMBL/GenBank/DDBJ databases">
        <authorList>
            <person name="de Groot N.N."/>
        </authorList>
    </citation>
    <scope>NUCLEOTIDE SEQUENCE [LARGE SCALE GENOMIC DNA]</scope>
    <source>
        <strain evidence="1 2">CGMCC 4.5598</strain>
    </source>
</reference>
<accession>A0A1I0ESW5</accession>
<evidence type="ECO:0008006" key="3">
    <source>
        <dbReference type="Google" id="ProtNLM"/>
    </source>
</evidence>
<evidence type="ECO:0000313" key="1">
    <source>
        <dbReference type="EMBL" id="SET47931.1"/>
    </source>
</evidence>
<dbReference type="STRING" id="568860.SAMN05421811_103169"/>
<dbReference type="AlphaFoldDB" id="A0A1I0ESW5"/>
<organism evidence="1 2">
    <name type="scientific">Nonomuraea wenchangensis</name>
    <dbReference type="NCBI Taxonomy" id="568860"/>
    <lineage>
        <taxon>Bacteria</taxon>
        <taxon>Bacillati</taxon>
        <taxon>Actinomycetota</taxon>
        <taxon>Actinomycetes</taxon>
        <taxon>Streptosporangiales</taxon>
        <taxon>Streptosporangiaceae</taxon>
        <taxon>Nonomuraea</taxon>
    </lineage>
</organism>